<evidence type="ECO:0000313" key="3">
    <source>
        <dbReference type="Proteomes" id="UP000077002"/>
    </source>
</evidence>
<dbReference type="AlphaFoldDB" id="A0A177FIV6"/>
<accession>A0A177FIV6</accession>
<proteinExistence type="predicted"/>
<feature type="region of interest" description="Disordered" evidence="1">
    <location>
        <begin position="49"/>
        <end position="71"/>
    </location>
</feature>
<organism evidence="2 3">
    <name type="scientific">Fonsecaea monophora</name>
    <dbReference type="NCBI Taxonomy" id="254056"/>
    <lineage>
        <taxon>Eukaryota</taxon>
        <taxon>Fungi</taxon>
        <taxon>Dikarya</taxon>
        <taxon>Ascomycota</taxon>
        <taxon>Pezizomycotina</taxon>
        <taxon>Eurotiomycetes</taxon>
        <taxon>Chaetothyriomycetidae</taxon>
        <taxon>Chaetothyriales</taxon>
        <taxon>Herpotrichiellaceae</taxon>
        <taxon>Fonsecaea</taxon>
    </lineage>
</organism>
<feature type="compositionally biased region" description="Basic residues" evidence="1">
    <location>
        <begin position="413"/>
        <end position="423"/>
    </location>
</feature>
<protein>
    <submittedName>
        <fullName evidence="2">Uncharacterized protein</fullName>
    </submittedName>
</protein>
<reference evidence="2 3" key="1">
    <citation type="submission" date="2016-03" db="EMBL/GenBank/DDBJ databases">
        <title>Draft genome sequence of the Fonsecaea monophora CBS 269.37.</title>
        <authorList>
            <person name="Bombassaro A."/>
            <person name="Vinicius W.A."/>
            <person name="De Hoog S."/>
            <person name="Sun J."/>
            <person name="Souza E.M."/>
            <person name="Raittz R.T."/>
            <person name="Costa F."/>
            <person name="Leao A.C."/>
            <person name="Tadra-Sfeir M.Z."/>
            <person name="Baura V."/>
            <person name="Balsanelli E."/>
            <person name="Pedrosa F.O."/>
            <person name="Moreno L.F."/>
            <person name="Steffens M.B."/>
            <person name="Xi L."/>
            <person name="Bocca A.L."/>
            <person name="Felipe M.S."/>
            <person name="Teixeira M."/>
            <person name="Telles Filho F.Q."/>
            <person name="Azevedo C.M."/>
            <person name="Gomes R."/>
            <person name="Vicente V.A."/>
        </authorList>
    </citation>
    <scope>NUCLEOTIDE SEQUENCE [LARGE SCALE GENOMIC DNA]</scope>
    <source>
        <strain evidence="2 3">CBS 269.37</strain>
    </source>
</reference>
<name>A0A177FIV6_9EURO</name>
<dbReference type="OrthoDB" id="5417695at2759"/>
<dbReference type="GeneID" id="34596810"/>
<feature type="region of interest" description="Disordered" evidence="1">
    <location>
        <begin position="391"/>
        <end position="432"/>
    </location>
</feature>
<dbReference type="Proteomes" id="UP000077002">
    <property type="component" value="Unassembled WGS sequence"/>
</dbReference>
<sequence length="462" mass="52190">MADADALPSYNALFPQEEANPVVNGRRRYTTITLREIYYPGGCPCHPKEQKLSKKRKAKQEPQRPPNTFEPDPLHDCLWLGHARPTLAERQFFESDEHQRFQHEWHGPICRFEILKSATLGLVCPQNLVLSVVDVGSRTVPTDHLTNISTPQSSRHEPAFVTSNMKWWKEKFFLPPSFQIFPGTAHQLHPQHKGMQGEEAAQTEIEAPGQSPRPHPPSQGSARHIYANPSADPVDILMKTKSSKSLDGSKRDEEPYPLAEIKYQGLQGLTRMSILLTLYNISPEMHYSPSAQEPHGIRSNYTIARRGWKREYTLSSSPSSPVYKWHSPLRHNSEVLSMPAVDDGFDLANGNLLLEDRHGTLVAVYKQRRDHQYLGALTIFLDNVAGGPSSGNYHHVNANRSEPWQGQGQGHGREHHRRERRHGRGDGGTESCDERISIDAVVTSCLAVVMYERIGWQNLLGH</sequence>
<comment type="caution">
    <text evidence="2">The sequence shown here is derived from an EMBL/GenBank/DDBJ whole genome shotgun (WGS) entry which is preliminary data.</text>
</comment>
<evidence type="ECO:0000313" key="2">
    <source>
        <dbReference type="EMBL" id="OAG44175.1"/>
    </source>
</evidence>
<dbReference type="RefSeq" id="XP_022516127.1">
    <property type="nucleotide sequence ID" value="XM_022651614.1"/>
</dbReference>
<evidence type="ECO:0000256" key="1">
    <source>
        <dbReference type="SAM" id="MobiDB-lite"/>
    </source>
</evidence>
<keyword evidence="3" id="KW-1185">Reference proteome</keyword>
<dbReference type="EMBL" id="LVKK01000006">
    <property type="protein sequence ID" value="OAG44175.1"/>
    <property type="molecule type" value="Genomic_DNA"/>
</dbReference>
<gene>
    <name evidence="2" type="ORF">AYO21_01632</name>
</gene>
<feature type="region of interest" description="Disordered" evidence="1">
    <location>
        <begin position="187"/>
        <end position="234"/>
    </location>
</feature>